<dbReference type="InterPro" id="IPR024047">
    <property type="entry name" value="MM3350-like_sf"/>
</dbReference>
<gene>
    <name evidence="6" type="ORF">CYLTODRAFT_443777</name>
</gene>
<dbReference type="GO" id="GO:0008270">
    <property type="term" value="F:zinc ion binding"/>
    <property type="evidence" value="ECO:0007669"/>
    <property type="project" value="UniProtKB-KW"/>
</dbReference>
<evidence type="ECO:0000256" key="3">
    <source>
        <dbReference type="ARBA" id="ARBA00022833"/>
    </source>
</evidence>
<dbReference type="Pfam" id="PF07929">
    <property type="entry name" value="PRiA4_ORF3"/>
    <property type="match status" value="1"/>
</dbReference>
<dbReference type="Pfam" id="PF01753">
    <property type="entry name" value="zf-MYND"/>
    <property type="match status" value="1"/>
</dbReference>
<dbReference type="Proteomes" id="UP000054007">
    <property type="component" value="Unassembled WGS sequence"/>
</dbReference>
<dbReference type="AlphaFoldDB" id="A0A0D7BBC9"/>
<name>A0A0D7BBC9_9AGAR</name>
<dbReference type="Gene3D" id="3.10.290.30">
    <property type="entry name" value="MM3350-like"/>
    <property type="match status" value="1"/>
</dbReference>
<organism evidence="6 7">
    <name type="scientific">Cylindrobasidium torrendii FP15055 ss-10</name>
    <dbReference type="NCBI Taxonomy" id="1314674"/>
    <lineage>
        <taxon>Eukaryota</taxon>
        <taxon>Fungi</taxon>
        <taxon>Dikarya</taxon>
        <taxon>Basidiomycota</taxon>
        <taxon>Agaricomycotina</taxon>
        <taxon>Agaricomycetes</taxon>
        <taxon>Agaricomycetidae</taxon>
        <taxon>Agaricales</taxon>
        <taxon>Marasmiineae</taxon>
        <taxon>Physalacriaceae</taxon>
        <taxon>Cylindrobasidium</taxon>
    </lineage>
</organism>
<dbReference type="PROSITE" id="PS50865">
    <property type="entry name" value="ZF_MYND_2"/>
    <property type="match status" value="1"/>
</dbReference>
<dbReference type="SUPFAM" id="SSF144232">
    <property type="entry name" value="HIT/MYND zinc finger-like"/>
    <property type="match status" value="1"/>
</dbReference>
<evidence type="ECO:0000256" key="1">
    <source>
        <dbReference type="ARBA" id="ARBA00022723"/>
    </source>
</evidence>
<dbReference type="STRING" id="1314674.A0A0D7BBC9"/>
<dbReference type="PANTHER" id="PTHR41878">
    <property type="entry name" value="LEXA REPRESSOR-RELATED"/>
    <property type="match status" value="1"/>
</dbReference>
<accession>A0A0D7BBC9</accession>
<evidence type="ECO:0000313" key="6">
    <source>
        <dbReference type="EMBL" id="KIY67823.1"/>
    </source>
</evidence>
<dbReference type="InterPro" id="IPR012912">
    <property type="entry name" value="Plasmid_pRiA4b_Orf3-like"/>
</dbReference>
<keyword evidence="3" id="KW-0862">Zinc</keyword>
<dbReference type="EMBL" id="KN880516">
    <property type="protein sequence ID" value="KIY67823.1"/>
    <property type="molecule type" value="Genomic_DNA"/>
</dbReference>
<evidence type="ECO:0000313" key="7">
    <source>
        <dbReference type="Proteomes" id="UP000054007"/>
    </source>
</evidence>
<evidence type="ECO:0000256" key="4">
    <source>
        <dbReference type="PROSITE-ProRule" id="PRU00134"/>
    </source>
</evidence>
<evidence type="ECO:0000259" key="5">
    <source>
        <dbReference type="PROSITE" id="PS50865"/>
    </source>
</evidence>
<keyword evidence="7" id="KW-1185">Reference proteome</keyword>
<keyword evidence="2 4" id="KW-0863">Zinc-finger</keyword>
<sequence length="307" mass="35067">MAPKPPIPEYPSPTTCRAFFCEKEATQACSRCKGGSQRSRYCSVKCQTADWKLHKKYCGKTVYTFKIELLGSRDPVITRVVDVPAWYTFQELHFVIQYAFGPWQQVHLHEFSYKTGRPNRSGGISFAPDTSVLRIRMDGEQDELPEFAPKSPQIYESQIKLSDVYDAEGKHRAKVLKNGEVLPLEYLYDFGDNWEHRLTFKGERMASAARPLFASAVGYPPAEDAGGVSGWEEVKEAFAATNPTPDQISRRKWAISRMNYESRTDPLAVGENVPYSPFNEVNVTVMNYDGRWENHLEGYKEQLKYSM</sequence>
<dbReference type="PANTHER" id="PTHR41878:SF1">
    <property type="entry name" value="TNPR PROTEIN"/>
    <property type="match status" value="1"/>
</dbReference>
<protein>
    <recommendedName>
        <fullName evidence="5">MYND-type domain-containing protein</fullName>
    </recommendedName>
</protein>
<dbReference type="InterPro" id="IPR002893">
    <property type="entry name" value="Znf_MYND"/>
</dbReference>
<evidence type="ECO:0000256" key="2">
    <source>
        <dbReference type="ARBA" id="ARBA00022771"/>
    </source>
</evidence>
<keyword evidence="1" id="KW-0479">Metal-binding</keyword>
<dbReference type="Gene3D" id="6.10.140.2220">
    <property type="match status" value="1"/>
</dbReference>
<dbReference type="SUPFAM" id="SSF159941">
    <property type="entry name" value="MM3350-like"/>
    <property type="match status" value="1"/>
</dbReference>
<dbReference type="OrthoDB" id="407198at2759"/>
<feature type="domain" description="MYND-type" evidence="5">
    <location>
        <begin position="18"/>
        <end position="58"/>
    </location>
</feature>
<proteinExistence type="predicted"/>
<reference evidence="6 7" key="1">
    <citation type="journal article" date="2015" name="Fungal Genet. Biol.">
        <title>Evolution of novel wood decay mechanisms in Agaricales revealed by the genome sequences of Fistulina hepatica and Cylindrobasidium torrendii.</title>
        <authorList>
            <person name="Floudas D."/>
            <person name="Held B.W."/>
            <person name="Riley R."/>
            <person name="Nagy L.G."/>
            <person name="Koehler G."/>
            <person name="Ransdell A.S."/>
            <person name="Younus H."/>
            <person name="Chow J."/>
            <person name="Chiniquy J."/>
            <person name="Lipzen A."/>
            <person name="Tritt A."/>
            <person name="Sun H."/>
            <person name="Haridas S."/>
            <person name="LaButti K."/>
            <person name="Ohm R.A."/>
            <person name="Kues U."/>
            <person name="Blanchette R.A."/>
            <person name="Grigoriev I.V."/>
            <person name="Minto R.E."/>
            <person name="Hibbett D.S."/>
        </authorList>
    </citation>
    <scope>NUCLEOTIDE SEQUENCE [LARGE SCALE GENOMIC DNA]</scope>
    <source>
        <strain evidence="6 7">FP15055 ss-10</strain>
    </source>
</reference>